<sequence length="99" mass="10882">MRYSREILVGLLRKELPFISGVGLFDVEKDHQVTLTAFNIKRETYPSFTASKLPHNLGDEVFISEPSRVPSPVKHEIISELEGGPANQKSATSKLGSGS</sequence>
<dbReference type="AlphaFoldDB" id="A0A4Y7JS37"/>
<accession>A0A4Y7JS37</accession>
<dbReference type="Proteomes" id="UP000316621">
    <property type="component" value="Chromosome 5"/>
</dbReference>
<organism evidence="2 3">
    <name type="scientific">Papaver somniferum</name>
    <name type="common">Opium poppy</name>
    <dbReference type="NCBI Taxonomy" id="3469"/>
    <lineage>
        <taxon>Eukaryota</taxon>
        <taxon>Viridiplantae</taxon>
        <taxon>Streptophyta</taxon>
        <taxon>Embryophyta</taxon>
        <taxon>Tracheophyta</taxon>
        <taxon>Spermatophyta</taxon>
        <taxon>Magnoliopsida</taxon>
        <taxon>Ranunculales</taxon>
        <taxon>Papaveraceae</taxon>
        <taxon>Papaveroideae</taxon>
        <taxon>Papaver</taxon>
    </lineage>
</organism>
<gene>
    <name evidence="2" type="ORF">C5167_025091</name>
</gene>
<protein>
    <submittedName>
        <fullName evidence="2">Uncharacterized protein</fullName>
    </submittedName>
</protein>
<keyword evidence="3" id="KW-1185">Reference proteome</keyword>
<dbReference type="EMBL" id="CM010719">
    <property type="protein sequence ID" value="RZC63356.1"/>
    <property type="molecule type" value="Genomic_DNA"/>
</dbReference>
<dbReference type="Gramene" id="RZC63356">
    <property type="protein sequence ID" value="RZC63356"/>
    <property type="gene ID" value="C5167_025091"/>
</dbReference>
<reference evidence="2 3" key="1">
    <citation type="journal article" date="2018" name="Science">
        <title>The opium poppy genome and morphinan production.</title>
        <authorList>
            <person name="Guo L."/>
            <person name="Winzer T."/>
            <person name="Yang X."/>
            <person name="Li Y."/>
            <person name="Ning Z."/>
            <person name="He Z."/>
            <person name="Teodor R."/>
            <person name="Lu Y."/>
            <person name="Bowser T.A."/>
            <person name="Graham I.A."/>
            <person name="Ye K."/>
        </authorList>
    </citation>
    <scope>NUCLEOTIDE SEQUENCE [LARGE SCALE GENOMIC DNA]</scope>
    <source>
        <strain evidence="3">cv. HN1</strain>
        <tissue evidence="2">Leaves</tissue>
    </source>
</reference>
<evidence type="ECO:0000256" key="1">
    <source>
        <dbReference type="SAM" id="MobiDB-lite"/>
    </source>
</evidence>
<evidence type="ECO:0000313" key="2">
    <source>
        <dbReference type="EMBL" id="RZC63356.1"/>
    </source>
</evidence>
<evidence type="ECO:0000313" key="3">
    <source>
        <dbReference type="Proteomes" id="UP000316621"/>
    </source>
</evidence>
<feature type="region of interest" description="Disordered" evidence="1">
    <location>
        <begin position="77"/>
        <end position="99"/>
    </location>
</feature>
<name>A0A4Y7JS37_PAPSO</name>
<feature type="compositionally biased region" description="Polar residues" evidence="1">
    <location>
        <begin position="87"/>
        <end position="99"/>
    </location>
</feature>
<proteinExistence type="predicted"/>